<sequence>MFSKAKRFEPILRLGTNKTQSSNESSQKTKVSAPKLQQKSLTTPNKINSDVQSHCSSVSSVKSFVTPKPVKPYIATKSKVTSSLKMTNNNDNKKNVSKKPATNVPDLVKEQEVEIRNKDQTISEYNRQIEDLKNEIAALQRKLGETTLLTETNTDIESLNKKLCLINLCDTDVQKNEVKVENSDSTVKNLQDEISKLETQCDKLEKEVSSKQVELTALEEVIVIRDSLCQDLQNKLTDMNICLEETKQRLEMVKGHHALALEANESIRREYKAELESLKTKMDEEKQAILSKSKTEQDNIKSHYKTLISSIKEQSIAEKDAEIADLQDKLVTKEREMKAKLEQVQEAADEKLKLCEIQFEERSRSIQEHWSLNEQKIQNLESEITDLKYKLSICEDQKSKTHNQVLYLEKENGNLKIEKSKLAQELVQLKEESKKIVIDYENKINKLTLEVERAIKDKNKFEMSLSVTRDIVQVLTMRLRESDTELEQLEGKIQSLTNSKEAVETELTTCKKTLDNTLIECNEYKEALVNILKSKAALAKEHNRIMEHNVTLIESLQNVEKEAYRELGTIKTELIEDVEILKKESDSQIQMLREEVEKKQRLCMAAREHAGQATAAAEQSRALLAHAANEIARLETDNERLQKQIQDQQSVVVELSLLRQENEELTMMMVKQSSMMDKMKKEVEQLQVTPKSPSFGRKTIKIGKENIQTVVSPLRERNQL</sequence>
<proteinExistence type="predicted"/>
<feature type="coiled-coil region" evidence="1">
    <location>
        <begin position="316"/>
        <end position="506"/>
    </location>
</feature>
<feature type="compositionally biased region" description="Basic and acidic residues" evidence="2">
    <location>
        <begin position="1"/>
        <end position="10"/>
    </location>
</feature>
<organism evidence="3 4">
    <name type="scientific">Papilio machaon</name>
    <name type="common">Old World swallowtail butterfly</name>
    <dbReference type="NCBI Taxonomy" id="76193"/>
    <lineage>
        <taxon>Eukaryota</taxon>
        <taxon>Metazoa</taxon>
        <taxon>Ecdysozoa</taxon>
        <taxon>Arthropoda</taxon>
        <taxon>Hexapoda</taxon>
        <taxon>Insecta</taxon>
        <taxon>Pterygota</taxon>
        <taxon>Neoptera</taxon>
        <taxon>Endopterygota</taxon>
        <taxon>Lepidoptera</taxon>
        <taxon>Glossata</taxon>
        <taxon>Ditrysia</taxon>
        <taxon>Papilionoidea</taxon>
        <taxon>Papilionidae</taxon>
        <taxon>Papilioninae</taxon>
        <taxon>Papilio</taxon>
    </lineage>
</organism>
<dbReference type="Proteomes" id="UP000053240">
    <property type="component" value="Unassembled WGS sequence"/>
</dbReference>
<protein>
    <submittedName>
        <fullName evidence="3">Uncharacterized protein</fullName>
    </submittedName>
</protein>
<accession>A0A194RHP2</accession>
<name>A0A194RHP2_PAPMA</name>
<feature type="coiled-coil region" evidence="1">
    <location>
        <begin position="575"/>
        <end position="658"/>
    </location>
</feature>
<gene>
    <name evidence="3" type="ORF">RR48_13701</name>
</gene>
<evidence type="ECO:0000256" key="2">
    <source>
        <dbReference type="SAM" id="MobiDB-lite"/>
    </source>
</evidence>
<keyword evidence="1" id="KW-0175">Coiled coil</keyword>
<feature type="coiled-coil region" evidence="1">
    <location>
        <begin position="173"/>
        <end position="288"/>
    </location>
</feature>
<evidence type="ECO:0000313" key="3">
    <source>
        <dbReference type="EMBL" id="KPJ16845.1"/>
    </source>
</evidence>
<feature type="region of interest" description="Disordered" evidence="2">
    <location>
        <begin position="1"/>
        <end position="50"/>
    </location>
</feature>
<dbReference type="STRING" id="76193.A0A194RHP2"/>
<dbReference type="AlphaFoldDB" id="A0A194RHP2"/>
<dbReference type="OrthoDB" id="419631at2759"/>
<evidence type="ECO:0000256" key="1">
    <source>
        <dbReference type="SAM" id="Coils"/>
    </source>
</evidence>
<evidence type="ECO:0000313" key="4">
    <source>
        <dbReference type="Proteomes" id="UP000053240"/>
    </source>
</evidence>
<dbReference type="EMBL" id="KQ460205">
    <property type="protein sequence ID" value="KPJ16845.1"/>
    <property type="molecule type" value="Genomic_DNA"/>
</dbReference>
<keyword evidence="4" id="KW-1185">Reference proteome</keyword>
<feature type="coiled-coil region" evidence="1">
    <location>
        <begin position="108"/>
        <end position="149"/>
    </location>
</feature>
<dbReference type="KEGG" id="pmac:106708709"/>
<dbReference type="InParanoid" id="A0A194RHP2"/>
<feature type="compositionally biased region" description="Polar residues" evidence="2">
    <location>
        <begin position="16"/>
        <end position="48"/>
    </location>
</feature>
<reference evidence="3 4" key="1">
    <citation type="journal article" date="2015" name="Nat. Commun.">
        <title>Outbred genome sequencing and CRISPR/Cas9 gene editing in butterflies.</title>
        <authorList>
            <person name="Li X."/>
            <person name="Fan D."/>
            <person name="Zhang W."/>
            <person name="Liu G."/>
            <person name="Zhang L."/>
            <person name="Zhao L."/>
            <person name="Fang X."/>
            <person name="Chen L."/>
            <person name="Dong Y."/>
            <person name="Chen Y."/>
            <person name="Ding Y."/>
            <person name="Zhao R."/>
            <person name="Feng M."/>
            <person name="Zhu Y."/>
            <person name="Feng Y."/>
            <person name="Jiang X."/>
            <person name="Zhu D."/>
            <person name="Xiang H."/>
            <person name="Feng X."/>
            <person name="Li S."/>
            <person name="Wang J."/>
            <person name="Zhang G."/>
            <person name="Kronforst M.R."/>
            <person name="Wang W."/>
        </authorList>
    </citation>
    <scope>NUCLEOTIDE SEQUENCE [LARGE SCALE GENOMIC DNA]</scope>
    <source>
        <strain evidence="3">Ya'a_city_454_Pm</strain>
        <tissue evidence="3">Whole body</tissue>
    </source>
</reference>